<dbReference type="PANTHER" id="PTHR28640">
    <property type="entry name" value="ADP-RIBOSYLATION FACTOR-LIKE PROTEIN 6-INTERACTING PROTEIN 6"/>
    <property type="match status" value="1"/>
</dbReference>
<feature type="transmembrane region" description="Helical" evidence="1">
    <location>
        <begin position="171"/>
        <end position="190"/>
    </location>
</feature>
<dbReference type="EMBL" id="LR899012">
    <property type="protein sequence ID" value="CAD7088926.1"/>
    <property type="molecule type" value="Genomic_DNA"/>
</dbReference>
<organism evidence="2 3">
    <name type="scientific">Hermetia illucens</name>
    <name type="common">Black soldier fly</name>
    <dbReference type="NCBI Taxonomy" id="343691"/>
    <lineage>
        <taxon>Eukaryota</taxon>
        <taxon>Metazoa</taxon>
        <taxon>Ecdysozoa</taxon>
        <taxon>Arthropoda</taxon>
        <taxon>Hexapoda</taxon>
        <taxon>Insecta</taxon>
        <taxon>Pterygota</taxon>
        <taxon>Neoptera</taxon>
        <taxon>Endopterygota</taxon>
        <taxon>Diptera</taxon>
        <taxon>Brachycera</taxon>
        <taxon>Stratiomyomorpha</taxon>
        <taxon>Stratiomyidae</taxon>
        <taxon>Hermetiinae</taxon>
        <taxon>Hermetia</taxon>
    </lineage>
</organism>
<dbReference type="Proteomes" id="UP000594454">
    <property type="component" value="Chromosome 4"/>
</dbReference>
<dbReference type="OMA" id="CDVTHRQ"/>
<evidence type="ECO:0000256" key="1">
    <source>
        <dbReference type="SAM" id="Phobius"/>
    </source>
</evidence>
<protein>
    <recommendedName>
        <fullName evidence="4">ADP-ribosylation factor-like protein 6-interacting protein 6</fullName>
    </recommendedName>
</protein>
<keyword evidence="1" id="KW-0472">Membrane</keyword>
<evidence type="ECO:0000313" key="2">
    <source>
        <dbReference type="EMBL" id="CAD7088926.1"/>
    </source>
</evidence>
<reference evidence="2 3" key="1">
    <citation type="submission" date="2020-11" db="EMBL/GenBank/DDBJ databases">
        <authorList>
            <person name="Wallbank WR R."/>
            <person name="Pardo Diaz C."/>
            <person name="Kozak K."/>
            <person name="Martin S."/>
            <person name="Jiggins C."/>
            <person name="Moest M."/>
            <person name="Warren A I."/>
            <person name="Generalovic N T."/>
            <person name="Byers J.R.P. K."/>
            <person name="Montejo-Kovacevich G."/>
            <person name="Yen C E."/>
        </authorList>
    </citation>
    <scope>NUCLEOTIDE SEQUENCE [LARGE SCALE GENOMIC DNA]</scope>
</reference>
<evidence type="ECO:0008006" key="4">
    <source>
        <dbReference type="Google" id="ProtNLM"/>
    </source>
</evidence>
<keyword evidence="1" id="KW-1133">Transmembrane helix</keyword>
<dbReference type="OrthoDB" id="10070125at2759"/>
<feature type="transmembrane region" description="Helical" evidence="1">
    <location>
        <begin position="65"/>
        <end position="83"/>
    </location>
</feature>
<dbReference type="PANTHER" id="PTHR28640:SF1">
    <property type="entry name" value="ADP-RIBOSYLATION FACTOR-LIKE PROTEIN 6-INTERACTING PROTEIN 6"/>
    <property type="match status" value="1"/>
</dbReference>
<accession>A0A7R8UYJ6</accession>
<gene>
    <name evidence="2" type="ORF">HERILL_LOCUS11514</name>
</gene>
<keyword evidence="3" id="KW-1185">Reference proteome</keyword>
<keyword evidence="1" id="KW-0812">Transmembrane</keyword>
<evidence type="ECO:0000313" key="3">
    <source>
        <dbReference type="Proteomes" id="UP000594454"/>
    </source>
</evidence>
<name>A0A7R8UYJ6_HERIL</name>
<dbReference type="InterPro" id="IPR029383">
    <property type="entry name" value="ARL6IP6"/>
</dbReference>
<feature type="transmembrane region" description="Helical" evidence="1">
    <location>
        <begin position="122"/>
        <end position="141"/>
    </location>
</feature>
<dbReference type="Pfam" id="PF15062">
    <property type="entry name" value="ARL6IP6"/>
    <property type="match status" value="1"/>
</dbReference>
<proteinExistence type="predicted"/>
<sequence>MFVVNSFQNGSGDGGGKANSFLNDRSAQWQSNGNGMGIAKISPEKFRDNYNGKSRAAALTVDSRVLRTVLVLAVVVAVAYRSYLLSMQQTHSDRQVYISDYVHGSLNNAWEYVSNSENQSRFLPILCGIAITIFTWVIVYLDSNIPGIHPPSPFSPKSKYRYRAQKTSSMHLGYITALASGIVVSALMTYNY</sequence>
<dbReference type="InParanoid" id="A0A7R8UYJ6"/>
<dbReference type="AlphaFoldDB" id="A0A7R8UYJ6"/>